<keyword evidence="1" id="KW-0812">Transmembrane</keyword>
<accession>A0ABV2PWN7</accession>
<gene>
    <name evidence="2" type="ORF">ABIE04_001787</name>
</gene>
<evidence type="ECO:0000256" key="1">
    <source>
        <dbReference type="SAM" id="Phobius"/>
    </source>
</evidence>
<feature type="transmembrane region" description="Helical" evidence="1">
    <location>
        <begin position="85"/>
        <end position="105"/>
    </location>
</feature>
<protein>
    <recommendedName>
        <fullName evidence="4">GtrA-like protein domain-containing protein</fullName>
    </recommendedName>
</protein>
<dbReference type="Proteomes" id="UP001549251">
    <property type="component" value="Unassembled WGS sequence"/>
</dbReference>
<evidence type="ECO:0000313" key="2">
    <source>
        <dbReference type="EMBL" id="MET4569460.1"/>
    </source>
</evidence>
<feature type="transmembrane region" description="Helical" evidence="1">
    <location>
        <begin position="60"/>
        <end position="78"/>
    </location>
</feature>
<evidence type="ECO:0000313" key="3">
    <source>
        <dbReference type="Proteomes" id="UP001549251"/>
    </source>
</evidence>
<keyword evidence="3" id="KW-1185">Reference proteome</keyword>
<keyword evidence="1" id="KW-1133">Transmembrane helix</keyword>
<comment type="caution">
    <text evidence="2">The sequence shown here is derived from an EMBL/GenBank/DDBJ whole genome shotgun (WGS) entry which is preliminary data.</text>
</comment>
<reference evidence="2 3" key="1">
    <citation type="submission" date="2024-06" db="EMBL/GenBank/DDBJ databases">
        <title>Sorghum-associated microbial communities from plants grown in Nebraska, USA.</title>
        <authorList>
            <person name="Schachtman D."/>
        </authorList>
    </citation>
    <scope>NUCLEOTIDE SEQUENCE [LARGE SCALE GENOMIC DNA]</scope>
    <source>
        <strain evidence="2 3">1757</strain>
    </source>
</reference>
<proteinExistence type="predicted"/>
<evidence type="ECO:0008006" key="4">
    <source>
        <dbReference type="Google" id="ProtNLM"/>
    </source>
</evidence>
<dbReference type="RefSeq" id="WP_354548883.1">
    <property type="nucleotide sequence ID" value="NZ_JBEPSD010000001.1"/>
</dbReference>
<keyword evidence="1" id="KW-0472">Membrane</keyword>
<sequence length="146" mass="15791">MGETEEANSRRADIAMRNRRRTLESRERKLTMAVFGLMAYSAFANVVSGAMLLTTSSLDAGLGLILGALYSLGAYRIWFKDDIRWWPVAVPAGISVAVLILAWLGGVQHPIPLLLNTVLLVLVPIRRRAVAAVPNISFKADGSAAA</sequence>
<name>A0ABV2PWN7_9GAMM</name>
<feature type="transmembrane region" description="Helical" evidence="1">
    <location>
        <begin position="30"/>
        <end position="54"/>
    </location>
</feature>
<dbReference type="EMBL" id="JBEPSD010000001">
    <property type="protein sequence ID" value="MET4569460.1"/>
    <property type="molecule type" value="Genomic_DNA"/>
</dbReference>
<organism evidence="2 3">
    <name type="scientific">Rhodanobacter soli</name>
    <dbReference type="NCBI Taxonomy" id="590609"/>
    <lineage>
        <taxon>Bacteria</taxon>
        <taxon>Pseudomonadati</taxon>
        <taxon>Pseudomonadota</taxon>
        <taxon>Gammaproteobacteria</taxon>
        <taxon>Lysobacterales</taxon>
        <taxon>Rhodanobacteraceae</taxon>
        <taxon>Rhodanobacter</taxon>
    </lineage>
</organism>